<organism evidence="1 2">
    <name type="scientific">Ferruginivarius sediminum</name>
    <dbReference type="NCBI Taxonomy" id="2661937"/>
    <lineage>
        <taxon>Bacteria</taxon>
        <taxon>Pseudomonadati</taxon>
        <taxon>Pseudomonadota</taxon>
        <taxon>Alphaproteobacteria</taxon>
        <taxon>Rhodospirillales</taxon>
        <taxon>Rhodospirillaceae</taxon>
        <taxon>Ferruginivarius</taxon>
    </lineage>
</organism>
<name>A0A369TA52_9PROT</name>
<dbReference type="Proteomes" id="UP000253941">
    <property type="component" value="Unassembled WGS sequence"/>
</dbReference>
<dbReference type="EMBL" id="QPMH01000006">
    <property type="protein sequence ID" value="RDD62193.1"/>
    <property type="molecule type" value="Genomic_DNA"/>
</dbReference>
<evidence type="ECO:0000313" key="1">
    <source>
        <dbReference type="EMBL" id="RDD62193.1"/>
    </source>
</evidence>
<sequence>MPVTDPPAATWRGVLFVTRLVSAIFAGQRGGEYHEAARVRRPVRLLADLIDRRVVDTGCRGRIHATP</sequence>
<protein>
    <submittedName>
        <fullName evidence="1">Uncharacterized protein</fullName>
    </submittedName>
</protein>
<reference evidence="1 2" key="1">
    <citation type="submission" date="2018-07" db="EMBL/GenBank/DDBJ databases">
        <title>Venubactetium sediminum gen. nov., sp. nov., isolated from a marine solar saltern.</title>
        <authorList>
            <person name="Wang S."/>
        </authorList>
    </citation>
    <scope>NUCLEOTIDE SEQUENCE [LARGE SCALE GENOMIC DNA]</scope>
    <source>
        <strain evidence="1 2">WD2A32</strain>
    </source>
</reference>
<keyword evidence="2" id="KW-1185">Reference proteome</keyword>
<proteinExistence type="predicted"/>
<dbReference type="AlphaFoldDB" id="A0A369TA52"/>
<accession>A0A369TA52</accession>
<evidence type="ECO:0000313" key="2">
    <source>
        <dbReference type="Proteomes" id="UP000253941"/>
    </source>
</evidence>
<gene>
    <name evidence="1" type="ORF">DRB17_08120</name>
</gene>
<comment type="caution">
    <text evidence="1">The sequence shown here is derived from an EMBL/GenBank/DDBJ whole genome shotgun (WGS) entry which is preliminary data.</text>
</comment>